<sequence length="202" mass="22747">MRRSYSNTIQTFNKIQTQVFQALYSSDENVFVGAPTGSSKTICAEFALLKLWNKRDNSRADCVEPYQEIVDQRVAEWRRKFGNVQGGKEIVSLTGETSADLRLLEKGDVIVCTPSQWDVLSRRWRQRKNVQTVALLIADEIQLIGGEVGPTYKVIISRTRYVPAQTEIKTRVVACGASLANARDLGEWIGAPLHAIFNFLPR</sequence>
<protein>
    <submittedName>
        <fullName evidence="6">P-loop containing nucleoside triphosphate hydrolase protein</fullName>
    </submittedName>
</protein>
<keyword evidence="7" id="KW-1185">Reference proteome</keyword>
<dbReference type="PROSITE" id="PS51192">
    <property type="entry name" value="HELICASE_ATP_BIND_1"/>
    <property type="match status" value="1"/>
</dbReference>
<name>A0A8I3ADA5_9AGAM</name>
<dbReference type="PANTHER" id="PTHR47961">
    <property type="entry name" value="DNA POLYMERASE THETA, PUTATIVE (AFU_ORTHOLOGUE AFUA_1G05260)-RELATED"/>
    <property type="match status" value="1"/>
</dbReference>
<comment type="caution">
    <text evidence="6">The sequence shown here is derived from an EMBL/GenBank/DDBJ whole genome shotgun (WGS) entry which is preliminary data.</text>
</comment>
<dbReference type="Pfam" id="PF00270">
    <property type="entry name" value="DEAD"/>
    <property type="match status" value="1"/>
</dbReference>
<evidence type="ECO:0000256" key="4">
    <source>
        <dbReference type="ARBA" id="ARBA00022840"/>
    </source>
</evidence>
<evidence type="ECO:0000256" key="3">
    <source>
        <dbReference type="ARBA" id="ARBA00022806"/>
    </source>
</evidence>
<dbReference type="CDD" id="cd18021">
    <property type="entry name" value="DEXHc_Brr2_2"/>
    <property type="match status" value="1"/>
</dbReference>
<evidence type="ECO:0000259" key="5">
    <source>
        <dbReference type="PROSITE" id="PS51192"/>
    </source>
</evidence>
<proteinExistence type="predicted"/>
<keyword evidence="2 6" id="KW-0378">Hydrolase</keyword>
<dbReference type="SUPFAM" id="SSF52540">
    <property type="entry name" value="P-loop containing nucleoside triphosphate hydrolases"/>
    <property type="match status" value="1"/>
</dbReference>
<accession>A0A8I3ADA5</accession>
<dbReference type="PANTHER" id="PTHR47961:SF4">
    <property type="entry name" value="ACTIVATING SIGNAL COINTEGRATOR 1 COMPLEX SUBUNIT 3"/>
    <property type="match status" value="1"/>
</dbReference>
<evidence type="ECO:0000313" key="7">
    <source>
        <dbReference type="Proteomes" id="UP000683000"/>
    </source>
</evidence>
<dbReference type="InterPro" id="IPR014001">
    <property type="entry name" value="Helicase_ATP-bd"/>
</dbReference>
<dbReference type="InterPro" id="IPR050474">
    <property type="entry name" value="Hel308_SKI2-like"/>
</dbReference>
<dbReference type="OrthoDB" id="2680710at2759"/>
<organism evidence="6 7">
    <name type="scientific">Boletus reticuloceps</name>
    <dbReference type="NCBI Taxonomy" id="495285"/>
    <lineage>
        <taxon>Eukaryota</taxon>
        <taxon>Fungi</taxon>
        <taxon>Dikarya</taxon>
        <taxon>Basidiomycota</taxon>
        <taxon>Agaricomycotina</taxon>
        <taxon>Agaricomycetes</taxon>
        <taxon>Agaricomycetidae</taxon>
        <taxon>Boletales</taxon>
        <taxon>Boletineae</taxon>
        <taxon>Boletaceae</taxon>
        <taxon>Boletoideae</taxon>
        <taxon>Boletus</taxon>
    </lineage>
</organism>
<evidence type="ECO:0000256" key="1">
    <source>
        <dbReference type="ARBA" id="ARBA00022741"/>
    </source>
</evidence>
<evidence type="ECO:0000313" key="6">
    <source>
        <dbReference type="EMBL" id="KAG6378230.1"/>
    </source>
</evidence>
<dbReference type="GO" id="GO:0005524">
    <property type="term" value="F:ATP binding"/>
    <property type="evidence" value="ECO:0007669"/>
    <property type="project" value="UniProtKB-KW"/>
</dbReference>
<keyword evidence="1" id="KW-0547">Nucleotide-binding</keyword>
<dbReference type="SMART" id="SM00487">
    <property type="entry name" value="DEXDc"/>
    <property type="match status" value="1"/>
</dbReference>
<dbReference type="Proteomes" id="UP000683000">
    <property type="component" value="Unassembled WGS sequence"/>
</dbReference>
<dbReference type="InterPro" id="IPR027417">
    <property type="entry name" value="P-loop_NTPase"/>
</dbReference>
<dbReference type="GO" id="GO:0004386">
    <property type="term" value="F:helicase activity"/>
    <property type="evidence" value="ECO:0007669"/>
    <property type="project" value="UniProtKB-KW"/>
</dbReference>
<dbReference type="InterPro" id="IPR011545">
    <property type="entry name" value="DEAD/DEAH_box_helicase_dom"/>
</dbReference>
<keyword evidence="4" id="KW-0067">ATP-binding</keyword>
<gene>
    <name evidence="6" type="ORF">JVT61DRAFT_13930</name>
</gene>
<dbReference type="AlphaFoldDB" id="A0A8I3ADA5"/>
<dbReference type="GO" id="GO:0016787">
    <property type="term" value="F:hydrolase activity"/>
    <property type="evidence" value="ECO:0007669"/>
    <property type="project" value="UniProtKB-KW"/>
</dbReference>
<feature type="domain" description="Helicase ATP-binding" evidence="5">
    <location>
        <begin position="21"/>
        <end position="197"/>
    </location>
</feature>
<keyword evidence="3" id="KW-0347">Helicase</keyword>
<dbReference type="FunFam" id="3.40.50.300:FF:000254">
    <property type="entry name" value="U5 small nuclear ribonucleoprotein helicase"/>
    <property type="match status" value="1"/>
</dbReference>
<reference evidence="6" key="1">
    <citation type="submission" date="2021-03" db="EMBL/GenBank/DDBJ databases">
        <title>Evolutionary innovations through gain and loss of genes in the ectomycorrhizal Boletales.</title>
        <authorList>
            <person name="Wu G."/>
            <person name="Miyauchi S."/>
            <person name="Morin E."/>
            <person name="Yang Z.-L."/>
            <person name="Xu J."/>
            <person name="Martin F.M."/>
        </authorList>
    </citation>
    <scope>NUCLEOTIDE SEQUENCE</scope>
    <source>
        <strain evidence="6">BR01</strain>
    </source>
</reference>
<evidence type="ECO:0000256" key="2">
    <source>
        <dbReference type="ARBA" id="ARBA00022801"/>
    </source>
</evidence>
<dbReference type="Gene3D" id="3.40.50.300">
    <property type="entry name" value="P-loop containing nucleotide triphosphate hydrolases"/>
    <property type="match status" value="1"/>
</dbReference>
<dbReference type="GO" id="GO:0005634">
    <property type="term" value="C:nucleus"/>
    <property type="evidence" value="ECO:0007669"/>
    <property type="project" value="TreeGrafter"/>
</dbReference>
<dbReference type="GO" id="GO:0003676">
    <property type="term" value="F:nucleic acid binding"/>
    <property type="evidence" value="ECO:0007669"/>
    <property type="project" value="InterPro"/>
</dbReference>
<dbReference type="EMBL" id="JAGFBS010000007">
    <property type="protein sequence ID" value="KAG6378230.1"/>
    <property type="molecule type" value="Genomic_DNA"/>
</dbReference>